<proteinExistence type="predicted"/>
<dbReference type="Proteomes" id="UP000288805">
    <property type="component" value="Unassembled WGS sequence"/>
</dbReference>
<comment type="caution">
    <text evidence="2">The sequence shown here is derived from an EMBL/GenBank/DDBJ whole genome shotgun (WGS) entry which is preliminary data.</text>
</comment>
<evidence type="ECO:0000313" key="2">
    <source>
        <dbReference type="EMBL" id="RVW51225.1"/>
    </source>
</evidence>
<accession>A0A438EU70</accession>
<feature type="compositionally biased region" description="Pro residues" evidence="1">
    <location>
        <begin position="196"/>
        <end position="205"/>
    </location>
</feature>
<dbReference type="EMBL" id="QGNW01001186">
    <property type="protein sequence ID" value="RVW51225.1"/>
    <property type="molecule type" value="Genomic_DNA"/>
</dbReference>
<evidence type="ECO:0000256" key="1">
    <source>
        <dbReference type="SAM" id="MobiDB-lite"/>
    </source>
</evidence>
<gene>
    <name evidence="2" type="ORF">CK203_084709</name>
</gene>
<sequence length="205" mass="23278">MFTFDKWLASKWAKEAKGKQVSKIVLMPSFWNHVVYILKDRCKETIKKSFNENEDKYKEIFSIIDKRWECQLHRPLHATDRLVSDIDVQDKIIRELSTYKNAKGLFDIPIAIRSKKTLAPINRIAVRKPSPPATFLATLSGEVLFHTDHTIRCARRSSSSFVKAPEGDSQSRTGSGGLNLTRQRVRVRGTLSDNALPPPTSPDAV</sequence>
<feature type="compositionally biased region" description="Polar residues" evidence="1">
    <location>
        <begin position="168"/>
        <end position="182"/>
    </location>
</feature>
<name>A0A438EU70_VITVI</name>
<dbReference type="AlphaFoldDB" id="A0A438EU70"/>
<protein>
    <submittedName>
        <fullName evidence="2">Uncharacterized protein</fullName>
    </submittedName>
</protein>
<reference evidence="2 3" key="1">
    <citation type="journal article" date="2018" name="PLoS Genet.">
        <title>Population sequencing reveals clonal diversity and ancestral inbreeding in the grapevine cultivar Chardonnay.</title>
        <authorList>
            <person name="Roach M.J."/>
            <person name="Johnson D.L."/>
            <person name="Bohlmann J."/>
            <person name="van Vuuren H.J."/>
            <person name="Jones S.J."/>
            <person name="Pretorius I.S."/>
            <person name="Schmidt S.A."/>
            <person name="Borneman A.R."/>
        </authorList>
    </citation>
    <scope>NUCLEOTIDE SEQUENCE [LARGE SCALE GENOMIC DNA]</scope>
    <source>
        <strain evidence="3">cv. Chardonnay</strain>
        <tissue evidence="2">Leaf</tissue>
    </source>
</reference>
<organism evidence="2 3">
    <name type="scientific">Vitis vinifera</name>
    <name type="common">Grape</name>
    <dbReference type="NCBI Taxonomy" id="29760"/>
    <lineage>
        <taxon>Eukaryota</taxon>
        <taxon>Viridiplantae</taxon>
        <taxon>Streptophyta</taxon>
        <taxon>Embryophyta</taxon>
        <taxon>Tracheophyta</taxon>
        <taxon>Spermatophyta</taxon>
        <taxon>Magnoliopsida</taxon>
        <taxon>eudicotyledons</taxon>
        <taxon>Gunneridae</taxon>
        <taxon>Pentapetalae</taxon>
        <taxon>rosids</taxon>
        <taxon>Vitales</taxon>
        <taxon>Vitaceae</taxon>
        <taxon>Viteae</taxon>
        <taxon>Vitis</taxon>
    </lineage>
</organism>
<evidence type="ECO:0000313" key="3">
    <source>
        <dbReference type="Proteomes" id="UP000288805"/>
    </source>
</evidence>
<feature type="region of interest" description="Disordered" evidence="1">
    <location>
        <begin position="156"/>
        <end position="205"/>
    </location>
</feature>